<keyword evidence="2" id="KW-0732">Signal</keyword>
<dbReference type="InterPro" id="IPR029058">
    <property type="entry name" value="AB_hydrolase_fold"/>
</dbReference>
<dbReference type="AlphaFoldDB" id="A0A0U3SGN0"/>
<dbReference type="OrthoDB" id="659408at2"/>
<dbReference type="SUPFAM" id="SSF53474">
    <property type="entry name" value="alpha/beta-Hydrolases"/>
    <property type="match status" value="1"/>
</dbReference>
<dbReference type="STRING" id="1411621.AUC43_09540"/>
<evidence type="ECO:0000313" key="5">
    <source>
        <dbReference type="Proteomes" id="UP000059542"/>
    </source>
</evidence>
<dbReference type="EMBL" id="CP013909">
    <property type="protein sequence ID" value="ALW85316.1"/>
    <property type="molecule type" value="Genomic_DNA"/>
</dbReference>
<feature type="chain" id="PRO_5006845059" description="AB hydrolase-1 domain-containing protein" evidence="2">
    <location>
        <begin position="21"/>
        <end position="280"/>
    </location>
</feature>
<sequence>MPKAFILLVLLLAGPSWSHGQSVGATDTLTVYLFPGLGLDGRLFQHLSLPYRVKTINWVPVEKKETLPHYALRLAGQLDTTTAYALVGVSFGGMCASEIAKVYRPAHTVLISSAASRQEIPLSIKQLKLLPLHRLFGDAGCRWYAHAARRTFGIRTPAEAQLFDAMLQTMPAHYFSRALDCILTWESVSPPPSPVRLHGDRDRILPGSKSPEVVRIAQGTHLMVLTQPESLRAALLQTLAGKPLSRKPTPLGGNGAVNESGPKQKDGLGAVSPSGRTRTR</sequence>
<organism evidence="4 5">
    <name type="scientific">Hymenobacter sedentarius</name>
    <dbReference type="NCBI Taxonomy" id="1411621"/>
    <lineage>
        <taxon>Bacteria</taxon>
        <taxon>Pseudomonadati</taxon>
        <taxon>Bacteroidota</taxon>
        <taxon>Cytophagia</taxon>
        <taxon>Cytophagales</taxon>
        <taxon>Hymenobacteraceae</taxon>
        <taxon>Hymenobacter</taxon>
    </lineage>
</organism>
<feature type="domain" description="AB hydrolase-1" evidence="3">
    <location>
        <begin position="70"/>
        <end position="232"/>
    </location>
</feature>
<dbReference type="InterPro" id="IPR000073">
    <property type="entry name" value="AB_hydrolase_1"/>
</dbReference>
<keyword evidence="5" id="KW-1185">Reference proteome</keyword>
<dbReference type="Proteomes" id="UP000059542">
    <property type="component" value="Chromosome"/>
</dbReference>
<evidence type="ECO:0000259" key="3">
    <source>
        <dbReference type="Pfam" id="PF12697"/>
    </source>
</evidence>
<reference evidence="4 5" key="1">
    <citation type="submission" date="2015-12" db="EMBL/GenBank/DDBJ databases">
        <authorList>
            <person name="Shamseldin A."/>
            <person name="Moawad H."/>
            <person name="Abd El-Rahim W.M."/>
            <person name="Sadowsky M.J."/>
        </authorList>
    </citation>
    <scope>NUCLEOTIDE SEQUENCE [LARGE SCALE GENOMIC DNA]</scope>
    <source>
        <strain evidence="4 5">DG5B</strain>
    </source>
</reference>
<evidence type="ECO:0000256" key="2">
    <source>
        <dbReference type="SAM" id="SignalP"/>
    </source>
</evidence>
<evidence type="ECO:0000256" key="1">
    <source>
        <dbReference type="SAM" id="MobiDB-lite"/>
    </source>
</evidence>
<proteinExistence type="predicted"/>
<dbReference type="RefSeq" id="WP_068192349.1">
    <property type="nucleotide sequence ID" value="NZ_CP013909.1"/>
</dbReference>
<evidence type="ECO:0000313" key="4">
    <source>
        <dbReference type="EMBL" id="ALW85316.1"/>
    </source>
</evidence>
<feature type="signal peptide" evidence="2">
    <location>
        <begin position="1"/>
        <end position="20"/>
    </location>
</feature>
<dbReference type="Gene3D" id="3.40.50.1820">
    <property type="entry name" value="alpha/beta hydrolase"/>
    <property type="match status" value="1"/>
</dbReference>
<name>A0A0U3SGN0_9BACT</name>
<accession>A0A0U3SGN0</accession>
<feature type="region of interest" description="Disordered" evidence="1">
    <location>
        <begin position="243"/>
        <end position="280"/>
    </location>
</feature>
<gene>
    <name evidence="4" type="ORF">AUC43_09540</name>
</gene>
<dbReference type="Pfam" id="PF12697">
    <property type="entry name" value="Abhydrolase_6"/>
    <property type="match status" value="1"/>
</dbReference>
<dbReference type="KEGG" id="hyg:AUC43_09540"/>
<protein>
    <recommendedName>
        <fullName evidence="3">AB hydrolase-1 domain-containing protein</fullName>
    </recommendedName>
</protein>